<name>A0A2Z4GAH4_9BACT</name>
<evidence type="ECO:0000313" key="3">
    <source>
        <dbReference type="Proteomes" id="UP000249873"/>
    </source>
</evidence>
<dbReference type="InterPro" id="IPR025345">
    <property type="entry name" value="DUF4249"/>
</dbReference>
<proteinExistence type="predicted"/>
<dbReference type="RefSeq" id="WP_111371246.1">
    <property type="nucleotide sequence ID" value="NZ_CP029480.1"/>
</dbReference>
<feature type="region of interest" description="Disordered" evidence="1">
    <location>
        <begin position="350"/>
        <end position="388"/>
    </location>
</feature>
<keyword evidence="3" id="KW-1185">Reference proteome</keyword>
<evidence type="ECO:0000313" key="2">
    <source>
        <dbReference type="EMBL" id="AWV98144.1"/>
    </source>
</evidence>
<organism evidence="2 3">
    <name type="scientific">Arcticibacterium luteifluviistationis</name>
    <dbReference type="NCBI Taxonomy" id="1784714"/>
    <lineage>
        <taxon>Bacteria</taxon>
        <taxon>Pseudomonadati</taxon>
        <taxon>Bacteroidota</taxon>
        <taxon>Cytophagia</taxon>
        <taxon>Cytophagales</taxon>
        <taxon>Leadbetterellaceae</taxon>
        <taxon>Arcticibacterium</taxon>
    </lineage>
</organism>
<dbReference type="PROSITE" id="PS51257">
    <property type="entry name" value="PROKAR_LIPOPROTEIN"/>
    <property type="match status" value="1"/>
</dbReference>
<dbReference type="KEGG" id="als:DJ013_08150"/>
<dbReference type="EMBL" id="CP029480">
    <property type="protein sequence ID" value="AWV98144.1"/>
    <property type="molecule type" value="Genomic_DNA"/>
</dbReference>
<dbReference type="Proteomes" id="UP000249873">
    <property type="component" value="Chromosome"/>
</dbReference>
<reference evidence="2 3" key="1">
    <citation type="submission" date="2018-05" db="EMBL/GenBank/DDBJ databases">
        <title>Complete genome sequence of Arcticibacterium luteifluviistationis SM1504T, a cytophagaceae bacterium isolated from Arctic surface seawater.</title>
        <authorList>
            <person name="Li Y."/>
            <person name="Qin Q.-L."/>
        </authorList>
    </citation>
    <scope>NUCLEOTIDE SEQUENCE [LARGE SCALE GENOMIC DNA]</scope>
    <source>
        <strain evidence="2 3">SM1504</strain>
    </source>
</reference>
<accession>A0A2Z4GAH4</accession>
<protein>
    <recommendedName>
        <fullName evidence="4">DUF4249 domain-containing protein</fullName>
    </recommendedName>
</protein>
<sequence>MRLKLPPLLKNLLVATLLFTIACVEPYSKSFTVGKTIFIVDGKLTNNASSNYVKLTESIPNSGLSISYLPVEGASVRVIENGNNEINLTEIKAGYYTYPSDFLGIIGNTYKLEFETKNGKHFESLEEVMTPSAPIDKIYHTFDKEAVKTATETLPGQKIYIDTSDPASTRDFYMWDWVLYESQGYCKSCEDALYYNDETTGPLGECRATRFSNNVTYDYNCDRNCWEKITSDKVNVMNDEFSNGKPIIGRLVAEIPIYQKIGALLEVRQYGIPKRVYEYLNLVASQGQNTGGLADTPPATLSGNISSPDDLEQAVAGYFIVSSVSRSLYWLDKSDVPDEVVATGLFNGRKVNPEQAGQDTTRPPLAPCVESDTRTPFQPEGWSTKAQF</sequence>
<evidence type="ECO:0000256" key="1">
    <source>
        <dbReference type="SAM" id="MobiDB-lite"/>
    </source>
</evidence>
<evidence type="ECO:0008006" key="4">
    <source>
        <dbReference type="Google" id="ProtNLM"/>
    </source>
</evidence>
<dbReference type="Pfam" id="PF14054">
    <property type="entry name" value="DUF4249"/>
    <property type="match status" value="1"/>
</dbReference>
<dbReference type="OrthoDB" id="922982at2"/>
<dbReference type="AlphaFoldDB" id="A0A2Z4GAH4"/>
<gene>
    <name evidence="2" type="ORF">DJ013_08150</name>
</gene>